<keyword evidence="2" id="KW-0472">Membrane</keyword>
<dbReference type="AlphaFoldDB" id="K6VTW2"/>
<organism evidence="4 5">
    <name type="scientific">Austwickia chelonae NBRC 105200</name>
    <dbReference type="NCBI Taxonomy" id="1184607"/>
    <lineage>
        <taxon>Bacteria</taxon>
        <taxon>Bacillati</taxon>
        <taxon>Actinomycetota</taxon>
        <taxon>Actinomycetes</taxon>
        <taxon>Micrococcales</taxon>
        <taxon>Dermatophilaceae</taxon>
        <taxon>Austwickia</taxon>
    </lineage>
</organism>
<name>K6VTW2_9MICO</name>
<dbReference type="Proteomes" id="UP000008495">
    <property type="component" value="Unassembled WGS sequence"/>
</dbReference>
<proteinExistence type="predicted"/>
<feature type="chain" id="PRO_5038522821" evidence="3">
    <location>
        <begin position="17"/>
        <end position="209"/>
    </location>
</feature>
<reference evidence="4 5" key="1">
    <citation type="submission" date="2012-08" db="EMBL/GenBank/DDBJ databases">
        <title>Whole genome shotgun sequence of Austwickia chelonae NBRC 105200.</title>
        <authorList>
            <person name="Yoshida I."/>
            <person name="Hosoyama A."/>
            <person name="Tsuchikane K."/>
            <person name="Katsumata H."/>
            <person name="Ando Y."/>
            <person name="Ohji S."/>
            <person name="Hamada M."/>
            <person name="Tamura T."/>
            <person name="Yamazoe A."/>
            <person name="Yamazaki S."/>
            <person name="Fujita N."/>
        </authorList>
    </citation>
    <scope>NUCLEOTIDE SEQUENCE [LARGE SCALE GENOMIC DNA]</scope>
    <source>
        <strain evidence="4 5">NBRC 105200</strain>
    </source>
</reference>
<feature type="compositionally biased region" description="Low complexity" evidence="1">
    <location>
        <begin position="97"/>
        <end position="110"/>
    </location>
</feature>
<feature type="region of interest" description="Disordered" evidence="1">
    <location>
        <begin position="149"/>
        <end position="209"/>
    </location>
</feature>
<protein>
    <submittedName>
        <fullName evidence="4">Uncharacterized protein</fullName>
    </submittedName>
</protein>
<keyword evidence="2" id="KW-1133">Transmembrane helix</keyword>
<evidence type="ECO:0000256" key="2">
    <source>
        <dbReference type="SAM" id="Phobius"/>
    </source>
</evidence>
<comment type="caution">
    <text evidence="4">The sequence shown here is derived from an EMBL/GenBank/DDBJ whole genome shotgun (WGS) entry which is preliminary data.</text>
</comment>
<gene>
    <name evidence="4" type="ORF">AUCHE_16_02100</name>
</gene>
<keyword evidence="5" id="KW-1185">Reference proteome</keyword>
<feature type="compositionally biased region" description="Basic residues" evidence="1">
    <location>
        <begin position="200"/>
        <end position="209"/>
    </location>
</feature>
<keyword evidence="3" id="KW-0732">Signal</keyword>
<dbReference type="OrthoDB" id="10011391at2"/>
<accession>K6VTW2</accession>
<feature type="transmembrane region" description="Helical" evidence="2">
    <location>
        <begin position="59"/>
        <end position="81"/>
    </location>
</feature>
<evidence type="ECO:0000256" key="3">
    <source>
        <dbReference type="SAM" id="SignalP"/>
    </source>
</evidence>
<evidence type="ECO:0000313" key="4">
    <source>
        <dbReference type="EMBL" id="GAB78785.1"/>
    </source>
</evidence>
<feature type="region of interest" description="Disordered" evidence="1">
    <location>
        <begin position="89"/>
        <end position="110"/>
    </location>
</feature>
<dbReference type="STRING" id="100225.SAMN05421595_2439"/>
<sequence>MSVHLLLLTSSCCALAAAAAGSPLTGASVEEHRARQLTLLVASALVVGNAVCLLPETPAWYSAALVALTAAGLVWSVVSLVGARRLGRRGGPAEVTSLSGGAPAPALSSSSGAASHLTVVQCTPTERIEARRSLDAARRPHLAILPGGAGDTWSSGAFSPSHGPQDPMAWDEGVRWEQSSPGRTVRRGQVESAYDAGRPGHGRSRGVRL</sequence>
<dbReference type="eggNOG" id="ENOG5031QX8">
    <property type="taxonomic scope" value="Bacteria"/>
</dbReference>
<evidence type="ECO:0000313" key="5">
    <source>
        <dbReference type="Proteomes" id="UP000008495"/>
    </source>
</evidence>
<dbReference type="EMBL" id="BAGZ01000016">
    <property type="protein sequence ID" value="GAB78785.1"/>
    <property type="molecule type" value="Genomic_DNA"/>
</dbReference>
<keyword evidence="2" id="KW-0812">Transmembrane</keyword>
<evidence type="ECO:0000256" key="1">
    <source>
        <dbReference type="SAM" id="MobiDB-lite"/>
    </source>
</evidence>
<feature type="signal peptide" evidence="3">
    <location>
        <begin position="1"/>
        <end position="16"/>
    </location>
</feature>
<dbReference type="RefSeq" id="WP_006503542.1">
    <property type="nucleotide sequence ID" value="NZ_BAGZ01000016.1"/>
</dbReference>